<comment type="caution">
    <text evidence="6">The sequence shown here is derived from an EMBL/GenBank/DDBJ whole genome shotgun (WGS) entry which is preliminary data.</text>
</comment>
<dbReference type="GO" id="GO:0015165">
    <property type="term" value="F:pyrimidine nucleotide-sugar transmembrane transporter activity"/>
    <property type="evidence" value="ECO:0007669"/>
    <property type="project" value="InterPro"/>
</dbReference>
<keyword evidence="4 5" id="KW-0472">Membrane</keyword>
<keyword evidence="3 5" id="KW-1133">Transmembrane helix</keyword>
<evidence type="ECO:0000256" key="1">
    <source>
        <dbReference type="ARBA" id="ARBA00004141"/>
    </source>
</evidence>
<dbReference type="AlphaFoldDB" id="A0A9W7GM02"/>
<protein>
    <recommendedName>
        <fullName evidence="8">Nucleotide-sugar transporter</fullName>
    </recommendedName>
</protein>
<keyword evidence="7" id="KW-1185">Reference proteome</keyword>
<feature type="transmembrane region" description="Helical" evidence="5">
    <location>
        <begin position="202"/>
        <end position="223"/>
    </location>
</feature>
<dbReference type="Proteomes" id="UP001165065">
    <property type="component" value="Unassembled WGS sequence"/>
</dbReference>
<evidence type="ECO:0000256" key="3">
    <source>
        <dbReference type="ARBA" id="ARBA00022989"/>
    </source>
</evidence>
<evidence type="ECO:0000313" key="6">
    <source>
        <dbReference type="EMBL" id="GMI46808.1"/>
    </source>
</evidence>
<feature type="transmembrane region" description="Helical" evidence="5">
    <location>
        <begin position="118"/>
        <end position="135"/>
    </location>
</feature>
<dbReference type="GO" id="GO:0000139">
    <property type="term" value="C:Golgi membrane"/>
    <property type="evidence" value="ECO:0007669"/>
    <property type="project" value="InterPro"/>
</dbReference>
<evidence type="ECO:0000256" key="4">
    <source>
        <dbReference type="ARBA" id="ARBA00023136"/>
    </source>
</evidence>
<evidence type="ECO:0000256" key="2">
    <source>
        <dbReference type="ARBA" id="ARBA00022692"/>
    </source>
</evidence>
<gene>
    <name evidence="6" type="ORF">TrCOL_g2493</name>
</gene>
<name>A0A9W7GM02_9STRA</name>
<dbReference type="PANTHER" id="PTHR10231">
    <property type="entry name" value="NUCLEOTIDE-SUGAR TRANSMEMBRANE TRANSPORTER"/>
    <property type="match status" value="1"/>
</dbReference>
<dbReference type="NCBIfam" id="TIGR00803">
    <property type="entry name" value="nst"/>
    <property type="match status" value="1"/>
</dbReference>
<dbReference type="InterPro" id="IPR007271">
    <property type="entry name" value="Nuc_sug_transpt"/>
</dbReference>
<dbReference type="Pfam" id="PF04142">
    <property type="entry name" value="Nuc_sug_transp"/>
    <property type="match status" value="2"/>
</dbReference>
<evidence type="ECO:0000313" key="7">
    <source>
        <dbReference type="Proteomes" id="UP001165065"/>
    </source>
</evidence>
<sequence length="312" mass="32845">MLSETMKLFACVLLAAIENLNHLYPSPSFLPDLPPLKLLSSIPLEAINVVLTLISAPLNSLVVLPVAILYLLQNNILYLALRNLSAPVFQVCYQTKLVTTAILSVLMIENRSYSRTQWICLTSLSLGVAIAVISGSSSEPSNPNNNLILGVGCCMVATLSSGLAGVYFEKVVKGGVAVQANPPSSPPLNKLIQHKSLNRNSLWVRNIELAGLSLFVGLAWTALRSLSSPPSSSDVAPPLPYLSGFTGTVWCLTLLQAFGGLVVACIVKYADNVLKGLATGVSLVVGTVVSSVVMGTRVEGGFVGGSAIILGR</sequence>
<organism evidence="6 7">
    <name type="scientific">Triparma columacea</name>
    <dbReference type="NCBI Taxonomy" id="722753"/>
    <lineage>
        <taxon>Eukaryota</taxon>
        <taxon>Sar</taxon>
        <taxon>Stramenopiles</taxon>
        <taxon>Ochrophyta</taxon>
        <taxon>Bolidophyceae</taxon>
        <taxon>Parmales</taxon>
        <taxon>Triparmaceae</taxon>
        <taxon>Triparma</taxon>
    </lineage>
</organism>
<evidence type="ECO:0008006" key="8">
    <source>
        <dbReference type="Google" id="ProtNLM"/>
    </source>
</evidence>
<dbReference type="OrthoDB" id="408493at2759"/>
<comment type="subcellular location">
    <subcellularLocation>
        <location evidence="1">Membrane</location>
        <topology evidence="1">Multi-pass membrane protein</topology>
    </subcellularLocation>
</comment>
<feature type="transmembrane region" description="Helical" evidence="5">
    <location>
        <begin position="243"/>
        <end position="267"/>
    </location>
</feature>
<feature type="transmembrane region" description="Helical" evidence="5">
    <location>
        <begin position="49"/>
        <end position="72"/>
    </location>
</feature>
<dbReference type="SUPFAM" id="SSF103481">
    <property type="entry name" value="Multidrug resistance efflux transporter EmrE"/>
    <property type="match status" value="1"/>
</dbReference>
<reference evidence="7" key="1">
    <citation type="journal article" date="2023" name="Commun. Biol.">
        <title>Genome analysis of Parmales, the sister group of diatoms, reveals the evolutionary specialization of diatoms from phago-mixotrophs to photoautotrophs.</title>
        <authorList>
            <person name="Ban H."/>
            <person name="Sato S."/>
            <person name="Yoshikawa S."/>
            <person name="Yamada K."/>
            <person name="Nakamura Y."/>
            <person name="Ichinomiya M."/>
            <person name="Sato N."/>
            <person name="Blanc-Mathieu R."/>
            <person name="Endo H."/>
            <person name="Kuwata A."/>
            <person name="Ogata H."/>
        </authorList>
    </citation>
    <scope>NUCLEOTIDE SEQUENCE [LARGE SCALE GENOMIC DNA]</scope>
</reference>
<dbReference type="InterPro" id="IPR037185">
    <property type="entry name" value="EmrE-like"/>
</dbReference>
<feature type="transmembrane region" description="Helical" evidence="5">
    <location>
        <begin position="274"/>
        <end position="294"/>
    </location>
</feature>
<dbReference type="EMBL" id="BRYA01000313">
    <property type="protein sequence ID" value="GMI46808.1"/>
    <property type="molecule type" value="Genomic_DNA"/>
</dbReference>
<accession>A0A9W7GM02</accession>
<evidence type="ECO:0000256" key="5">
    <source>
        <dbReference type="SAM" id="Phobius"/>
    </source>
</evidence>
<feature type="transmembrane region" description="Helical" evidence="5">
    <location>
        <begin position="147"/>
        <end position="168"/>
    </location>
</feature>
<proteinExistence type="predicted"/>
<keyword evidence="2 5" id="KW-0812">Transmembrane</keyword>